<accession>A0AA45C8P3</accession>
<dbReference type="InterPro" id="IPR027417">
    <property type="entry name" value="P-loop_NTPase"/>
</dbReference>
<dbReference type="GO" id="GO:0005737">
    <property type="term" value="C:cytoplasm"/>
    <property type="evidence" value="ECO:0007669"/>
    <property type="project" value="UniProtKB-SubCell"/>
</dbReference>
<dbReference type="InterPro" id="IPR006073">
    <property type="entry name" value="GTP-bd"/>
</dbReference>
<sequence>MWYPGHINKAKNAIKKNLKIVNSIIEIVDARAPYSSRAYEFEKLFQGKDKIIILNKADICDLEKTKKWEELYKKRGYKVIKTSLKDVNARNFLIKNVAPLIPVKFNEKTAIIVGAPNVGKSTFINSIKGKKSTNTGNMPGITRGIQWVSAGNNIRILDTPGILFPELYNKSITSKLILIGSLKAEDDEADEAVFYAYEYLKNNYPKLIKKIVDNDLHKGAYEFILEFAKKRNFIKKGGIGDYERGKMTFLKELIDGKYGKITYDDIEEFEEIKI</sequence>
<protein>
    <recommendedName>
        <fullName evidence="3">Ribosome biogenesis GTPase A</fullName>
    </recommendedName>
</protein>
<dbReference type="Proteomes" id="UP000245921">
    <property type="component" value="Unassembled WGS sequence"/>
</dbReference>
<dbReference type="PANTHER" id="PTHR45782">
    <property type="entry name" value="MITOCHONDRIAL RIBOSOME-ASSOCIATED GTPASE 1"/>
    <property type="match status" value="1"/>
</dbReference>
<dbReference type="InterPro" id="IPR023179">
    <property type="entry name" value="GTP-bd_ortho_bundle_sf"/>
</dbReference>
<evidence type="ECO:0000256" key="1">
    <source>
        <dbReference type="ARBA" id="ARBA00022741"/>
    </source>
</evidence>
<evidence type="ECO:0000256" key="4">
    <source>
        <dbReference type="PIRSR" id="PIRSR006230-1"/>
    </source>
</evidence>
<keyword evidence="2 3" id="KW-0342">GTP-binding</keyword>
<dbReference type="GO" id="GO:0006412">
    <property type="term" value="P:translation"/>
    <property type="evidence" value="ECO:0007669"/>
    <property type="project" value="TreeGrafter"/>
</dbReference>
<dbReference type="EMBL" id="QGGI01000002">
    <property type="protein sequence ID" value="PWJ96217.1"/>
    <property type="molecule type" value="Genomic_DNA"/>
</dbReference>
<feature type="binding site" evidence="4">
    <location>
        <position position="161"/>
    </location>
    <ligand>
        <name>GTP</name>
        <dbReference type="ChEBI" id="CHEBI:37565"/>
    </ligand>
</feature>
<dbReference type="NCBIfam" id="TIGR03596">
    <property type="entry name" value="GTPase_YlqF"/>
    <property type="match status" value="1"/>
</dbReference>
<proteinExistence type="inferred from homology"/>
<feature type="binding site" evidence="4">
    <location>
        <begin position="117"/>
        <end position="122"/>
    </location>
    <ligand>
        <name>GTP</name>
        <dbReference type="ChEBI" id="CHEBI:37565"/>
    </ligand>
</feature>
<comment type="function">
    <text evidence="3">Required for a late step of 50S ribosomal subunit assembly. Has GTPase activity.</text>
</comment>
<dbReference type="PANTHER" id="PTHR45782:SF4">
    <property type="entry name" value="MITOCHONDRIAL RIBOSOME-ASSOCIATED GTPASE 1"/>
    <property type="match status" value="1"/>
</dbReference>
<feature type="binding site" evidence="4">
    <location>
        <begin position="55"/>
        <end position="58"/>
    </location>
    <ligand>
        <name>GTP</name>
        <dbReference type="ChEBI" id="CHEBI:37565"/>
    </ligand>
</feature>
<dbReference type="InterPro" id="IPR019991">
    <property type="entry name" value="GTP-bd_ribosome_bgen"/>
</dbReference>
<dbReference type="InterPro" id="IPR030378">
    <property type="entry name" value="G_CP_dom"/>
</dbReference>
<keyword evidence="3" id="KW-0963">Cytoplasm</keyword>
<dbReference type="GO" id="GO:0005525">
    <property type="term" value="F:GTP binding"/>
    <property type="evidence" value="ECO:0007669"/>
    <property type="project" value="UniProtKB-KW"/>
</dbReference>
<gene>
    <name evidence="6" type="ORF">C7380_102131</name>
</gene>
<reference evidence="6 7" key="1">
    <citation type="submission" date="2018-05" db="EMBL/GenBank/DDBJ databases">
        <title>Genomic Encyclopedia of Type Strains, Phase IV (KMG-IV): sequencing the most valuable type-strain genomes for metagenomic binning, comparative biology and taxonomic classification.</title>
        <authorList>
            <person name="Goeker M."/>
        </authorList>
    </citation>
    <scope>NUCLEOTIDE SEQUENCE [LARGE SCALE GENOMIC DNA]</scope>
    <source>
        <strain evidence="6 7">DSM 24906</strain>
    </source>
</reference>
<dbReference type="Gene3D" id="1.10.1580.10">
    <property type="match status" value="1"/>
</dbReference>
<keyword evidence="1 3" id="KW-0547">Nucleotide-binding</keyword>
<dbReference type="CDD" id="cd01856">
    <property type="entry name" value="YlqF"/>
    <property type="match status" value="1"/>
</dbReference>
<dbReference type="PIRSF" id="PIRSF006230">
    <property type="entry name" value="MG442"/>
    <property type="match status" value="1"/>
</dbReference>
<evidence type="ECO:0000313" key="6">
    <source>
        <dbReference type="EMBL" id="PWJ96217.1"/>
    </source>
</evidence>
<dbReference type="GO" id="GO:0003924">
    <property type="term" value="F:GTPase activity"/>
    <property type="evidence" value="ECO:0007669"/>
    <property type="project" value="TreeGrafter"/>
</dbReference>
<evidence type="ECO:0000256" key="3">
    <source>
        <dbReference type="PIRNR" id="PIRNR006230"/>
    </source>
</evidence>
<dbReference type="SUPFAM" id="SSF52540">
    <property type="entry name" value="P-loop containing nucleoside triphosphate hydrolases"/>
    <property type="match status" value="1"/>
</dbReference>
<dbReference type="Gene3D" id="3.40.50.300">
    <property type="entry name" value="P-loop containing nucleotide triphosphate hydrolases"/>
    <property type="match status" value="1"/>
</dbReference>
<feature type="domain" description="CP-type G" evidence="5">
    <location>
        <begin position="7"/>
        <end position="165"/>
    </location>
</feature>
<name>A0AA45C8P3_9BACT</name>
<evidence type="ECO:0000313" key="7">
    <source>
        <dbReference type="Proteomes" id="UP000245921"/>
    </source>
</evidence>
<dbReference type="RefSeq" id="WP_109603837.1">
    <property type="nucleotide sequence ID" value="NZ_QGGI01000002.1"/>
</dbReference>
<dbReference type="PRINTS" id="PR00326">
    <property type="entry name" value="GTP1OBG"/>
</dbReference>
<dbReference type="Pfam" id="PF01926">
    <property type="entry name" value="MMR_HSR1"/>
    <property type="match status" value="1"/>
</dbReference>
<comment type="caution">
    <text evidence="6">The sequence shown here is derived from an EMBL/GenBank/DDBJ whole genome shotgun (WGS) entry which is preliminary data.</text>
</comment>
<evidence type="ECO:0000256" key="2">
    <source>
        <dbReference type="ARBA" id="ARBA00023134"/>
    </source>
</evidence>
<dbReference type="AlphaFoldDB" id="A0AA45C8P3"/>
<dbReference type="InterPro" id="IPR016478">
    <property type="entry name" value="GTPase_MTG1"/>
</dbReference>
<keyword evidence="7" id="KW-1185">Reference proteome</keyword>
<comment type="subcellular location">
    <subcellularLocation>
        <location evidence="3">Cytoplasm</location>
    </subcellularLocation>
</comment>
<organism evidence="6 7">
    <name type="scientific">Oceanotoga teriensis</name>
    <dbReference type="NCBI Taxonomy" id="515440"/>
    <lineage>
        <taxon>Bacteria</taxon>
        <taxon>Thermotogati</taxon>
        <taxon>Thermotogota</taxon>
        <taxon>Thermotogae</taxon>
        <taxon>Petrotogales</taxon>
        <taxon>Petrotogaceae</taxon>
        <taxon>Oceanotoga</taxon>
    </lineage>
</organism>
<dbReference type="PROSITE" id="PS51721">
    <property type="entry name" value="G_CP"/>
    <property type="match status" value="1"/>
</dbReference>
<evidence type="ECO:0000259" key="5">
    <source>
        <dbReference type="PROSITE" id="PS51721"/>
    </source>
</evidence>
<comment type="similarity">
    <text evidence="3">Belongs to the TRAFAC class YlqF/YawG GTPase family. MTG1 subfamily.</text>
</comment>